<keyword evidence="5" id="KW-1185">Reference proteome</keyword>
<protein>
    <submittedName>
        <fullName evidence="4">Mn-dependent transcriptional regulator, DtxR family</fullName>
    </submittedName>
</protein>
<dbReference type="InterPro" id="IPR050536">
    <property type="entry name" value="DtxR_MntR_Metal-Reg"/>
</dbReference>
<dbReference type="Pfam" id="PF01325">
    <property type="entry name" value="Fe_dep_repress"/>
    <property type="match status" value="1"/>
</dbReference>
<reference evidence="4 5" key="1">
    <citation type="submission" date="2016-10" db="EMBL/GenBank/DDBJ databases">
        <authorList>
            <person name="de Groot N.N."/>
        </authorList>
    </citation>
    <scope>NUCLEOTIDE SEQUENCE [LARGE SCALE GENOMIC DNA]</scope>
    <source>
        <strain evidence="4 5">DSM 27630</strain>
    </source>
</reference>
<evidence type="ECO:0000313" key="4">
    <source>
        <dbReference type="EMBL" id="SFH86283.1"/>
    </source>
</evidence>
<dbReference type="GO" id="GO:0003700">
    <property type="term" value="F:DNA-binding transcription factor activity"/>
    <property type="evidence" value="ECO:0007669"/>
    <property type="project" value="InterPro"/>
</dbReference>
<feature type="domain" description="HTH dtxR-type" evidence="3">
    <location>
        <begin position="1"/>
        <end position="62"/>
    </location>
</feature>
<name>A0A1I3DI15_9LACT</name>
<dbReference type="AlphaFoldDB" id="A0A1I3DI15"/>
<organism evidence="4 5">
    <name type="scientific">Pisciglobus halotolerans</name>
    <dbReference type="NCBI Taxonomy" id="745365"/>
    <lineage>
        <taxon>Bacteria</taxon>
        <taxon>Bacillati</taxon>
        <taxon>Bacillota</taxon>
        <taxon>Bacilli</taxon>
        <taxon>Lactobacillales</taxon>
        <taxon>Carnobacteriaceae</taxon>
    </lineage>
</organism>
<evidence type="ECO:0000256" key="1">
    <source>
        <dbReference type="ARBA" id="ARBA00004496"/>
    </source>
</evidence>
<dbReference type="InterPro" id="IPR036388">
    <property type="entry name" value="WH-like_DNA-bd_sf"/>
</dbReference>
<dbReference type="InterPro" id="IPR022687">
    <property type="entry name" value="HTH_DTXR"/>
</dbReference>
<dbReference type="PANTHER" id="PTHR33238:SF11">
    <property type="entry name" value="TRANSCRIPTIONAL REGULATOR MNTR"/>
    <property type="match status" value="1"/>
</dbReference>
<dbReference type="GO" id="GO:0005737">
    <property type="term" value="C:cytoplasm"/>
    <property type="evidence" value="ECO:0007669"/>
    <property type="project" value="UniProtKB-SubCell"/>
</dbReference>
<dbReference type="InterPro" id="IPR036390">
    <property type="entry name" value="WH_DNA-bd_sf"/>
</dbReference>
<dbReference type="SMART" id="SM00529">
    <property type="entry name" value="HTH_DTXR"/>
    <property type="match status" value="1"/>
</dbReference>
<dbReference type="Gene3D" id="1.10.10.10">
    <property type="entry name" value="Winged helix-like DNA-binding domain superfamily/Winged helix DNA-binding domain"/>
    <property type="match status" value="1"/>
</dbReference>
<sequence>MTPIQEKYLLAIEQISFQNEIVKNSQIASFLNVKPSSVTEMVERLSANGMVNCVAYKGIVLTDKGNRELEIVKKRWQIMTNFLKNQLDCSEIEIENIMEEFIQIKNPVFLKKLNSHIKNTNVAY</sequence>
<comment type="subunit">
    <text evidence="2">Homodimer.</text>
</comment>
<dbReference type="PANTHER" id="PTHR33238">
    <property type="entry name" value="IRON (METAL) DEPENDENT REPRESSOR, DTXR FAMILY"/>
    <property type="match status" value="1"/>
</dbReference>
<dbReference type="GO" id="GO:0003677">
    <property type="term" value="F:DNA binding"/>
    <property type="evidence" value="ECO:0007669"/>
    <property type="project" value="InterPro"/>
</dbReference>
<evidence type="ECO:0000256" key="2">
    <source>
        <dbReference type="ARBA" id="ARBA00011738"/>
    </source>
</evidence>
<dbReference type="Proteomes" id="UP000198668">
    <property type="component" value="Unassembled WGS sequence"/>
</dbReference>
<comment type="subcellular location">
    <subcellularLocation>
        <location evidence="1">Cytoplasm</location>
    </subcellularLocation>
</comment>
<dbReference type="GO" id="GO:0046914">
    <property type="term" value="F:transition metal ion binding"/>
    <property type="evidence" value="ECO:0007669"/>
    <property type="project" value="InterPro"/>
</dbReference>
<dbReference type="RefSeq" id="WP_092093391.1">
    <property type="nucleotide sequence ID" value="NZ_FOQE01000038.1"/>
</dbReference>
<gene>
    <name evidence="4" type="ORF">SAMN04489868_13814</name>
</gene>
<dbReference type="EMBL" id="FOQE01000038">
    <property type="protein sequence ID" value="SFH86283.1"/>
    <property type="molecule type" value="Genomic_DNA"/>
</dbReference>
<dbReference type="InterPro" id="IPR022689">
    <property type="entry name" value="Iron_dep_repressor"/>
</dbReference>
<evidence type="ECO:0000259" key="3">
    <source>
        <dbReference type="PROSITE" id="PS50944"/>
    </source>
</evidence>
<dbReference type="PROSITE" id="PS50944">
    <property type="entry name" value="HTH_DTXR"/>
    <property type="match status" value="1"/>
</dbReference>
<dbReference type="SUPFAM" id="SSF46785">
    <property type="entry name" value="Winged helix' DNA-binding domain"/>
    <property type="match status" value="1"/>
</dbReference>
<accession>A0A1I3DI15</accession>
<evidence type="ECO:0000313" key="5">
    <source>
        <dbReference type="Proteomes" id="UP000198668"/>
    </source>
</evidence>
<proteinExistence type="predicted"/>
<dbReference type="OrthoDB" id="2328764at2"/>